<dbReference type="GO" id="GO:0005524">
    <property type="term" value="F:ATP binding"/>
    <property type="evidence" value="ECO:0007669"/>
    <property type="project" value="InterPro"/>
</dbReference>
<sequence length="142" mass="16267">MAGWLPDQNEKKYPKTSHVGFGLVLGYADLKNNRLTDYTFSYEKMLSDKNAAITFVHADERALGLHLIRFQEVVEQACTDLFPHYLCDYLYCLSEAFSKFYASCQWSDHLKKRAVCCFATRRPSSCSSVSTCWASLQSTSYK</sequence>
<proteinExistence type="predicted"/>
<dbReference type="PANTHER" id="PTHR11956:SF9">
    <property type="entry name" value="ARGININE--TRNA LIGASE"/>
    <property type="match status" value="1"/>
</dbReference>
<dbReference type="Pfam" id="PF05746">
    <property type="entry name" value="DALR_1"/>
    <property type="match status" value="1"/>
</dbReference>
<dbReference type="OMA" id="AVCCFAT"/>
<dbReference type="SUPFAM" id="SSF47323">
    <property type="entry name" value="Anticodon-binding domain of a subclass of class I aminoacyl-tRNA synthetases"/>
    <property type="match status" value="1"/>
</dbReference>
<reference evidence="5" key="1">
    <citation type="journal article" date="2012" name="Nat. Biotechnol.">
        <title>Reference genome sequence of the model plant Setaria.</title>
        <authorList>
            <person name="Bennetzen J.L."/>
            <person name="Schmutz J."/>
            <person name="Wang H."/>
            <person name="Percifield R."/>
            <person name="Hawkins J."/>
            <person name="Pontaroli A.C."/>
            <person name="Estep M."/>
            <person name="Feng L."/>
            <person name="Vaughn J.N."/>
            <person name="Grimwood J."/>
            <person name="Jenkins J."/>
            <person name="Barry K."/>
            <person name="Lindquist E."/>
            <person name="Hellsten U."/>
            <person name="Deshpande S."/>
            <person name="Wang X."/>
            <person name="Wu X."/>
            <person name="Mitros T."/>
            <person name="Triplett J."/>
            <person name="Yang X."/>
            <person name="Ye C.Y."/>
            <person name="Mauro-Herrera M."/>
            <person name="Wang L."/>
            <person name="Li P."/>
            <person name="Sharma M."/>
            <person name="Sharma R."/>
            <person name="Ronald P.C."/>
            <person name="Panaud O."/>
            <person name="Kellogg E.A."/>
            <person name="Brutnell T.P."/>
            <person name="Doust A.N."/>
            <person name="Tuskan G.A."/>
            <person name="Rokhsar D."/>
            <person name="Devos K.M."/>
        </authorList>
    </citation>
    <scope>NUCLEOTIDE SEQUENCE [LARGE SCALE GENOMIC DNA]</scope>
    <source>
        <strain evidence="5">cv. Yugu1</strain>
    </source>
</reference>
<dbReference type="Gramene" id="KQL04497">
    <property type="protein sequence ID" value="KQL04497"/>
    <property type="gene ID" value="SETIT_004538mg"/>
</dbReference>
<reference evidence="4" key="2">
    <citation type="submission" date="2018-08" db="UniProtKB">
        <authorList>
            <consortium name="EnsemblPlants"/>
        </authorList>
    </citation>
    <scope>IDENTIFICATION</scope>
    <source>
        <strain evidence="4">Yugu1</strain>
    </source>
</reference>
<dbReference type="InterPro" id="IPR008909">
    <property type="entry name" value="DALR_anticod-bd"/>
</dbReference>
<dbReference type="Proteomes" id="UP000004995">
    <property type="component" value="Unassembled WGS sequence"/>
</dbReference>
<organism evidence="4 5">
    <name type="scientific">Setaria italica</name>
    <name type="common">Foxtail millet</name>
    <name type="synonym">Panicum italicum</name>
    <dbReference type="NCBI Taxonomy" id="4555"/>
    <lineage>
        <taxon>Eukaryota</taxon>
        <taxon>Viridiplantae</taxon>
        <taxon>Streptophyta</taxon>
        <taxon>Embryophyta</taxon>
        <taxon>Tracheophyta</taxon>
        <taxon>Spermatophyta</taxon>
        <taxon>Magnoliopsida</taxon>
        <taxon>Liliopsida</taxon>
        <taxon>Poales</taxon>
        <taxon>Poaceae</taxon>
        <taxon>PACMAD clade</taxon>
        <taxon>Panicoideae</taxon>
        <taxon>Panicodae</taxon>
        <taxon>Paniceae</taxon>
        <taxon>Cenchrinae</taxon>
        <taxon>Setaria</taxon>
    </lineage>
</organism>
<dbReference type="STRING" id="4555.K3XRJ5"/>
<dbReference type="Gene3D" id="1.10.730.10">
    <property type="entry name" value="Isoleucyl-tRNA Synthetase, Domain 1"/>
    <property type="match status" value="1"/>
</dbReference>
<name>K3XRJ5_SETIT</name>
<evidence type="ECO:0000313" key="5">
    <source>
        <dbReference type="Proteomes" id="UP000004995"/>
    </source>
</evidence>
<feature type="domain" description="DALR anticodon binding" evidence="3">
    <location>
        <begin position="45"/>
        <end position="119"/>
    </location>
</feature>
<dbReference type="EC" id="6.1.1.19" evidence="1"/>
<dbReference type="EMBL" id="AGNK02002878">
    <property type="status" value="NOT_ANNOTATED_CDS"/>
    <property type="molecule type" value="Genomic_DNA"/>
</dbReference>
<dbReference type="GO" id="GO:0006420">
    <property type="term" value="P:arginyl-tRNA aminoacylation"/>
    <property type="evidence" value="ECO:0007669"/>
    <property type="project" value="InterPro"/>
</dbReference>
<dbReference type="InParanoid" id="K3XRJ5"/>
<dbReference type="InterPro" id="IPR009080">
    <property type="entry name" value="tRNAsynth_Ia_anticodon-bd"/>
</dbReference>
<evidence type="ECO:0000313" key="4">
    <source>
        <dbReference type="EnsemblPlants" id="KQL04497"/>
    </source>
</evidence>
<dbReference type="AlphaFoldDB" id="K3XRJ5"/>
<dbReference type="GO" id="GO:0004814">
    <property type="term" value="F:arginine-tRNA ligase activity"/>
    <property type="evidence" value="ECO:0007669"/>
    <property type="project" value="UniProtKB-EC"/>
</dbReference>
<dbReference type="eggNOG" id="KOG4426">
    <property type="taxonomic scope" value="Eukaryota"/>
</dbReference>
<dbReference type="SMART" id="SM00836">
    <property type="entry name" value="DALR_1"/>
    <property type="match status" value="1"/>
</dbReference>
<dbReference type="InterPro" id="IPR001278">
    <property type="entry name" value="Arg-tRNA-ligase"/>
</dbReference>
<dbReference type="EnsemblPlants" id="KQL04497">
    <property type="protein sequence ID" value="KQL04497"/>
    <property type="gene ID" value="SETIT_004538mg"/>
</dbReference>
<evidence type="ECO:0000256" key="2">
    <source>
        <dbReference type="ARBA" id="ARBA00049339"/>
    </source>
</evidence>
<dbReference type="PANTHER" id="PTHR11956">
    <property type="entry name" value="ARGINYL-TRNA SYNTHETASE"/>
    <property type="match status" value="1"/>
</dbReference>
<dbReference type="HOGENOM" id="CLU_1819207_0_0_1"/>
<accession>K3XRJ5</accession>
<evidence type="ECO:0000256" key="1">
    <source>
        <dbReference type="ARBA" id="ARBA00012837"/>
    </source>
</evidence>
<keyword evidence="5" id="KW-1185">Reference proteome</keyword>
<protein>
    <recommendedName>
        <fullName evidence="1">arginine--tRNA ligase</fullName>
        <ecNumber evidence="1">6.1.1.19</ecNumber>
    </recommendedName>
</protein>
<comment type="catalytic activity">
    <reaction evidence="2">
        <text>tRNA(Arg) + L-arginine + ATP = L-arginyl-tRNA(Arg) + AMP + diphosphate</text>
        <dbReference type="Rhea" id="RHEA:20301"/>
        <dbReference type="Rhea" id="RHEA-COMP:9658"/>
        <dbReference type="Rhea" id="RHEA-COMP:9673"/>
        <dbReference type="ChEBI" id="CHEBI:30616"/>
        <dbReference type="ChEBI" id="CHEBI:32682"/>
        <dbReference type="ChEBI" id="CHEBI:33019"/>
        <dbReference type="ChEBI" id="CHEBI:78442"/>
        <dbReference type="ChEBI" id="CHEBI:78513"/>
        <dbReference type="ChEBI" id="CHEBI:456215"/>
        <dbReference type="EC" id="6.1.1.19"/>
    </reaction>
</comment>
<evidence type="ECO:0000259" key="3">
    <source>
        <dbReference type="SMART" id="SM00836"/>
    </source>
</evidence>